<dbReference type="Proteomes" id="UP000681526">
    <property type="component" value="Unassembled WGS sequence"/>
</dbReference>
<evidence type="ECO:0000313" key="9">
    <source>
        <dbReference type="Proteomes" id="UP000681526"/>
    </source>
</evidence>
<sequence>MESDVPLRHGSGAADPRAKGAVDWQAGREVAAMLSDLWRLFVAFGTATMLGYGGGPSIIPLYESQVVDRYGWMTTDEFGRALAFGNALPGPIATKLAAYIGFKVAGWAGAAVALAAVVLPTAILMAALAGIMMKLSGHPVVRGMIRGVQPAIFVMMAMLAYDFAQYVFRPAGGALPFLTLLIAVVYFVMVHYYQLNAVWGILFALAVGALFLRGDA</sequence>
<keyword evidence="5 7" id="KW-1133">Transmembrane helix</keyword>
<keyword evidence="9" id="KW-1185">Reference proteome</keyword>
<dbReference type="PANTHER" id="PTHR43663:SF1">
    <property type="entry name" value="CHROMATE TRANSPORTER"/>
    <property type="match status" value="1"/>
</dbReference>
<evidence type="ECO:0000256" key="4">
    <source>
        <dbReference type="ARBA" id="ARBA00022692"/>
    </source>
</evidence>
<evidence type="ECO:0000256" key="2">
    <source>
        <dbReference type="ARBA" id="ARBA00005262"/>
    </source>
</evidence>
<evidence type="ECO:0000256" key="5">
    <source>
        <dbReference type="ARBA" id="ARBA00022989"/>
    </source>
</evidence>
<keyword evidence="6 7" id="KW-0472">Membrane</keyword>
<organism evidence="8 9">
    <name type="scientific">Thermobacillus xylanilyticus</name>
    <dbReference type="NCBI Taxonomy" id="76633"/>
    <lineage>
        <taxon>Bacteria</taxon>
        <taxon>Bacillati</taxon>
        <taxon>Bacillota</taxon>
        <taxon>Bacilli</taxon>
        <taxon>Bacillales</taxon>
        <taxon>Paenibacillaceae</taxon>
        <taxon>Thermobacillus</taxon>
    </lineage>
</organism>
<accession>A0ABN7RVN9</accession>
<gene>
    <name evidence="8" type="primary">txxe 1149-ywrB</name>
    <name evidence="8" type="ORF">TXXE_08275</name>
</gene>
<dbReference type="InterPro" id="IPR052518">
    <property type="entry name" value="CHR_Transporter"/>
</dbReference>
<dbReference type="RefSeq" id="WP_244860509.1">
    <property type="nucleotide sequence ID" value="NZ_CAJRAY010000038.1"/>
</dbReference>
<evidence type="ECO:0000256" key="7">
    <source>
        <dbReference type="SAM" id="Phobius"/>
    </source>
</evidence>
<dbReference type="InterPro" id="IPR003370">
    <property type="entry name" value="Chromate_transpt"/>
</dbReference>
<keyword evidence="3" id="KW-1003">Cell membrane</keyword>
<comment type="subcellular location">
    <subcellularLocation>
        <location evidence="1">Cell membrane</location>
        <topology evidence="1">Multi-pass membrane protein</topology>
    </subcellularLocation>
</comment>
<dbReference type="EMBL" id="CAJRAY010000038">
    <property type="protein sequence ID" value="CAG5084879.1"/>
    <property type="molecule type" value="Genomic_DNA"/>
</dbReference>
<keyword evidence="4 7" id="KW-0812">Transmembrane</keyword>
<comment type="similarity">
    <text evidence="2">Belongs to the chromate ion transporter (CHR) (TC 2.A.51) family.</text>
</comment>
<feature type="transmembrane region" description="Helical" evidence="7">
    <location>
        <begin position="167"/>
        <end position="188"/>
    </location>
</feature>
<evidence type="ECO:0000256" key="6">
    <source>
        <dbReference type="ARBA" id="ARBA00023136"/>
    </source>
</evidence>
<feature type="transmembrane region" description="Helical" evidence="7">
    <location>
        <begin position="195"/>
        <end position="212"/>
    </location>
</feature>
<protein>
    <submittedName>
        <fullName evidence="8">Uncharacterized chromate transmembrane transporter activityYwrB</fullName>
    </submittedName>
</protein>
<proteinExistence type="inferred from homology"/>
<comment type="caution">
    <text evidence="8">The sequence shown here is derived from an EMBL/GenBank/DDBJ whole genome shotgun (WGS) entry which is preliminary data.</text>
</comment>
<reference evidence="8 9" key="1">
    <citation type="submission" date="2021-04" db="EMBL/GenBank/DDBJ databases">
        <authorList>
            <person name="Rakotoarivonina H."/>
        </authorList>
    </citation>
    <scope>NUCLEOTIDE SEQUENCE [LARGE SCALE GENOMIC DNA]</scope>
    <source>
        <strain evidence="8 9">XE</strain>
    </source>
</reference>
<evidence type="ECO:0000256" key="1">
    <source>
        <dbReference type="ARBA" id="ARBA00004651"/>
    </source>
</evidence>
<name>A0ABN7RVN9_THEXY</name>
<evidence type="ECO:0000313" key="8">
    <source>
        <dbReference type="EMBL" id="CAG5084879.1"/>
    </source>
</evidence>
<feature type="transmembrane region" description="Helical" evidence="7">
    <location>
        <begin position="37"/>
        <end position="59"/>
    </location>
</feature>
<evidence type="ECO:0000256" key="3">
    <source>
        <dbReference type="ARBA" id="ARBA00022475"/>
    </source>
</evidence>
<dbReference type="Pfam" id="PF02417">
    <property type="entry name" value="Chromate_transp"/>
    <property type="match status" value="1"/>
</dbReference>
<dbReference type="PANTHER" id="PTHR43663">
    <property type="entry name" value="CHROMATE TRANSPORT PROTEIN-RELATED"/>
    <property type="match status" value="1"/>
</dbReference>
<feature type="transmembrane region" description="Helical" evidence="7">
    <location>
        <begin position="104"/>
        <end position="131"/>
    </location>
</feature>